<dbReference type="InterPro" id="IPR051783">
    <property type="entry name" value="NAD(P)-dependent_oxidoreduct"/>
</dbReference>
<accession>A0A495IDB4</accession>
<dbReference type="PANTHER" id="PTHR48079:SF6">
    <property type="entry name" value="NAD(P)-BINDING DOMAIN-CONTAINING PROTEIN-RELATED"/>
    <property type="match status" value="1"/>
</dbReference>
<dbReference type="RefSeq" id="WP_121368755.1">
    <property type="nucleotide sequence ID" value="NZ_RBKS01000001.1"/>
</dbReference>
<dbReference type="Proteomes" id="UP000280008">
    <property type="component" value="Unassembled WGS sequence"/>
</dbReference>
<dbReference type="Gene3D" id="3.40.50.720">
    <property type="entry name" value="NAD(P)-binding Rossmann-like Domain"/>
    <property type="match status" value="1"/>
</dbReference>
<dbReference type="GO" id="GO:0005737">
    <property type="term" value="C:cytoplasm"/>
    <property type="evidence" value="ECO:0007669"/>
    <property type="project" value="TreeGrafter"/>
</dbReference>
<evidence type="ECO:0000313" key="3">
    <source>
        <dbReference type="Proteomes" id="UP000280008"/>
    </source>
</evidence>
<name>A0A495IDB4_9MICO</name>
<dbReference type="OrthoDB" id="4820988at2"/>
<evidence type="ECO:0000313" key="2">
    <source>
        <dbReference type="EMBL" id="RKR73952.1"/>
    </source>
</evidence>
<comment type="caution">
    <text evidence="2">The sequence shown here is derived from an EMBL/GenBank/DDBJ whole genome shotgun (WGS) entry which is preliminary data.</text>
</comment>
<dbReference type="InterPro" id="IPR001509">
    <property type="entry name" value="Epimerase_deHydtase"/>
</dbReference>
<protein>
    <submittedName>
        <fullName evidence="2">Nucleoside-diphosphate-sugar epimerase</fullName>
    </submittedName>
</protein>
<reference evidence="2 3" key="1">
    <citation type="submission" date="2018-10" db="EMBL/GenBank/DDBJ databases">
        <title>Sequencing the genomes of 1000 actinobacteria strains.</title>
        <authorList>
            <person name="Klenk H.-P."/>
        </authorList>
    </citation>
    <scope>NUCLEOTIDE SEQUENCE [LARGE SCALE GENOMIC DNA]</scope>
    <source>
        <strain evidence="2 3">DSM 17894</strain>
    </source>
</reference>
<dbReference type="PANTHER" id="PTHR48079">
    <property type="entry name" value="PROTEIN YEEZ"/>
    <property type="match status" value="1"/>
</dbReference>
<proteinExistence type="predicted"/>
<evidence type="ECO:0000259" key="1">
    <source>
        <dbReference type="Pfam" id="PF01370"/>
    </source>
</evidence>
<feature type="domain" description="NAD-dependent epimerase/dehydratase" evidence="1">
    <location>
        <begin position="3"/>
        <end position="193"/>
    </location>
</feature>
<keyword evidence="3" id="KW-1185">Reference proteome</keyword>
<organism evidence="2 3">
    <name type="scientific">Frondihabitans australicus</name>
    <dbReference type="NCBI Taxonomy" id="386892"/>
    <lineage>
        <taxon>Bacteria</taxon>
        <taxon>Bacillati</taxon>
        <taxon>Actinomycetota</taxon>
        <taxon>Actinomycetes</taxon>
        <taxon>Micrococcales</taxon>
        <taxon>Microbacteriaceae</taxon>
        <taxon>Frondihabitans</taxon>
    </lineage>
</organism>
<dbReference type="Pfam" id="PF01370">
    <property type="entry name" value="Epimerase"/>
    <property type="match status" value="1"/>
</dbReference>
<sequence length="344" mass="35652">MRALVLGVNGVTGRGLAPTFLDSGWDVVATGRGPSRLTGAWADAVDYRVSDRTDERALRHLLDEVQPDVVVDCVCYTAAHARALVDSSGAFGSAVVLSSKAVYVDPEGHHSNSDEPPAFARPVTEGNAVLEPDWSGDYASRGGYGTNKVAAEIVLRESGLPVSILRPSRIHGPGASPSREWFVVRRLLDGRGRIPLSQGGATGNHPTSAAALAGLALACALSPAPRTLNVADAGTPTAGAVVRAIAEAMGTAVEVVGLPATASAGDRSLGYSPWATWPPFFLDTAEATRTLGWRAPTYAATVGAAVDELLSLSPDEQAALSVSDYFTGLFDYSVDDAALALVDS</sequence>
<dbReference type="EMBL" id="RBKS01000001">
    <property type="protein sequence ID" value="RKR73952.1"/>
    <property type="molecule type" value="Genomic_DNA"/>
</dbReference>
<dbReference type="AlphaFoldDB" id="A0A495IDB4"/>
<dbReference type="GO" id="GO:0004029">
    <property type="term" value="F:aldehyde dehydrogenase (NAD+) activity"/>
    <property type="evidence" value="ECO:0007669"/>
    <property type="project" value="TreeGrafter"/>
</dbReference>
<dbReference type="SUPFAM" id="SSF51735">
    <property type="entry name" value="NAD(P)-binding Rossmann-fold domains"/>
    <property type="match status" value="1"/>
</dbReference>
<gene>
    <name evidence="2" type="ORF">C8E83_1052</name>
</gene>
<dbReference type="InterPro" id="IPR036291">
    <property type="entry name" value="NAD(P)-bd_dom_sf"/>
</dbReference>